<dbReference type="PANTHER" id="PTHR31609:SF1">
    <property type="entry name" value="CARBOHYDRATE DEACETYLASE"/>
    <property type="match status" value="1"/>
</dbReference>
<evidence type="ECO:0000313" key="6">
    <source>
        <dbReference type="EMBL" id="KRO23538.1"/>
    </source>
</evidence>
<protein>
    <recommendedName>
        <fullName evidence="8">ChbG/HpnK family deacetylase</fullName>
    </recommendedName>
</protein>
<keyword evidence="7" id="KW-1185">Reference proteome</keyword>
<dbReference type="Pfam" id="PF04794">
    <property type="entry name" value="YdjC"/>
    <property type="match status" value="1"/>
</dbReference>
<dbReference type="SUPFAM" id="SSF88713">
    <property type="entry name" value="Glycoside hydrolase/deacetylase"/>
    <property type="match status" value="1"/>
</dbReference>
<dbReference type="Gene3D" id="3.20.20.370">
    <property type="entry name" value="Glycoside hydrolase/deacetylase"/>
    <property type="match status" value="1"/>
</dbReference>
<dbReference type="RefSeq" id="WP_024626392.1">
    <property type="nucleotide sequence ID" value="NZ_AYGX02000167.1"/>
</dbReference>
<evidence type="ECO:0000256" key="5">
    <source>
        <dbReference type="ARBA" id="ARBA00023277"/>
    </source>
</evidence>
<evidence type="ECO:0000256" key="3">
    <source>
        <dbReference type="ARBA" id="ARBA00022801"/>
    </source>
</evidence>
<dbReference type="PANTHER" id="PTHR31609">
    <property type="entry name" value="YDJC DEACETYLASE FAMILY MEMBER"/>
    <property type="match status" value="1"/>
</dbReference>
<dbReference type="GO" id="GO:0019213">
    <property type="term" value="F:deacetylase activity"/>
    <property type="evidence" value="ECO:0007669"/>
    <property type="project" value="TreeGrafter"/>
</dbReference>
<dbReference type="GO" id="GO:0016787">
    <property type="term" value="F:hydrolase activity"/>
    <property type="evidence" value="ECO:0007669"/>
    <property type="project" value="UniProtKB-KW"/>
</dbReference>
<dbReference type="AlphaFoldDB" id="A0A0R2NFA0"/>
<evidence type="ECO:0000256" key="2">
    <source>
        <dbReference type="ARBA" id="ARBA00022723"/>
    </source>
</evidence>
<evidence type="ECO:0000256" key="4">
    <source>
        <dbReference type="ARBA" id="ARBA00022842"/>
    </source>
</evidence>
<reference evidence="6 7" key="1">
    <citation type="journal article" date="2015" name="Genome Announc.">
        <title>Expanding the biotechnology potential of lactobacilli through comparative genomics of 213 strains and associated genera.</title>
        <authorList>
            <person name="Sun Z."/>
            <person name="Harris H.M."/>
            <person name="McCann A."/>
            <person name="Guo C."/>
            <person name="Argimon S."/>
            <person name="Zhang W."/>
            <person name="Yang X."/>
            <person name="Jeffery I.B."/>
            <person name="Cooney J.C."/>
            <person name="Kagawa T.F."/>
            <person name="Liu W."/>
            <person name="Song Y."/>
            <person name="Salvetti E."/>
            <person name="Wrobel A."/>
            <person name="Rasinkangas P."/>
            <person name="Parkhill J."/>
            <person name="Rea M.C."/>
            <person name="O'Sullivan O."/>
            <person name="Ritari J."/>
            <person name="Douillard F.P."/>
            <person name="Paul Ross R."/>
            <person name="Yang R."/>
            <person name="Briner A.E."/>
            <person name="Felis G.E."/>
            <person name="de Vos W.M."/>
            <person name="Barrangou R."/>
            <person name="Klaenhammer T.R."/>
            <person name="Caufield P.W."/>
            <person name="Cui Y."/>
            <person name="Zhang H."/>
            <person name="O'Toole P.W."/>
        </authorList>
    </citation>
    <scope>NUCLEOTIDE SEQUENCE [LARGE SCALE GENOMIC DNA]</scope>
    <source>
        <strain evidence="6 7">DSM 21115</strain>
    </source>
</reference>
<keyword evidence="2" id="KW-0479">Metal-binding</keyword>
<name>A0A0R2NFA0_9LACO</name>
<dbReference type="EMBL" id="AYGX02000167">
    <property type="protein sequence ID" value="KRO23538.1"/>
    <property type="molecule type" value="Genomic_DNA"/>
</dbReference>
<dbReference type="CDD" id="cd10805">
    <property type="entry name" value="YdjC_like_1"/>
    <property type="match status" value="1"/>
</dbReference>
<evidence type="ECO:0000256" key="1">
    <source>
        <dbReference type="ARBA" id="ARBA00001946"/>
    </source>
</evidence>
<dbReference type="InterPro" id="IPR006879">
    <property type="entry name" value="YdjC-like"/>
</dbReference>
<keyword evidence="4" id="KW-0460">Magnesium</keyword>
<evidence type="ECO:0008006" key="8">
    <source>
        <dbReference type="Google" id="ProtNLM"/>
    </source>
</evidence>
<gene>
    <name evidence="6" type="ORF">DY78_GL001793</name>
</gene>
<proteinExistence type="predicted"/>
<dbReference type="Proteomes" id="UP000050920">
    <property type="component" value="Unassembled WGS sequence"/>
</dbReference>
<organism evidence="6 7">
    <name type="scientific">Lactiplantibacillus fabifermentans DSM 21115</name>
    <dbReference type="NCBI Taxonomy" id="1413187"/>
    <lineage>
        <taxon>Bacteria</taxon>
        <taxon>Bacillati</taxon>
        <taxon>Bacillota</taxon>
        <taxon>Bacilli</taxon>
        <taxon>Lactobacillales</taxon>
        <taxon>Lactobacillaceae</taxon>
        <taxon>Lactiplantibacillus</taxon>
    </lineage>
</organism>
<keyword evidence="3" id="KW-0378">Hydrolase</keyword>
<comment type="cofactor">
    <cofactor evidence="1">
        <name>Mg(2+)</name>
        <dbReference type="ChEBI" id="CHEBI:18420"/>
    </cofactor>
</comment>
<dbReference type="GO" id="GO:0005975">
    <property type="term" value="P:carbohydrate metabolic process"/>
    <property type="evidence" value="ECO:0007669"/>
    <property type="project" value="InterPro"/>
</dbReference>
<evidence type="ECO:0000313" key="7">
    <source>
        <dbReference type="Proteomes" id="UP000050920"/>
    </source>
</evidence>
<dbReference type="GO" id="GO:0046872">
    <property type="term" value="F:metal ion binding"/>
    <property type="evidence" value="ECO:0007669"/>
    <property type="project" value="UniProtKB-KW"/>
</dbReference>
<keyword evidence="5" id="KW-0119">Carbohydrate metabolism</keyword>
<dbReference type="InterPro" id="IPR011330">
    <property type="entry name" value="Glyco_hydro/deAcase_b/a-brl"/>
</dbReference>
<sequence length="249" mass="27714">MTKVIVRADDLGYSEAVNLGIEKTVKDGIINNVGVMVNMPTTQHGLDLLAGTDVCLGCHTVICAGRPLTDPKLIPSITTPDGYFKPSKVYRSAKQDFVDLDEVVLEIEAQYQRFVALTGQKPGYFEGHAVVSDNFIKGLQLVAEKHDVRFLNFSFDGTPTPLNGKKLYVAMDSMHPNYDPLATLKRMAMTPHSDGYGVMICHPGYLDDYILTHSSLTIPRTQEVAMLCDDATRNWLKENDIELIRYDEV</sequence>
<accession>A0A0R2NFA0</accession>
<comment type="caution">
    <text evidence="6">The sequence shown here is derived from an EMBL/GenBank/DDBJ whole genome shotgun (WGS) entry which is preliminary data.</text>
</comment>